<feature type="domain" description="Exonuclease" evidence="8">
    <location>
        <begin position="489"/>
        <end position="649"/>
    </location>
</feature>
<evidence type="ECO:0000313" key="10">
    <source>
        <dbReference type="Proteomes" id="UP000674318"/>
    </source>
</evidence>
<dbReference type="OrthoDB" id="206335at2759"/>
<dbReference type="GO" id="GO:0003676">
    <property type="term" value="F:nucleic acid binding"/>
    <property type="evidence" value="ECO:0007669"/>
    <property type="project" value="InterPro"/>
</dbReference>
<feature type="compositionally biased region" description="Pro residues" evidence="7">
    <location>
        <begin position="95"/>
        <end position="105"/>
    </location>
</feature>
<dbReference type="GO" id="GO:0010629">
    <property type="term" value="P:negative regulation of gene expression"/>
    <property type="evidence" value="ECO:0007669"/>
    <property type="project" value="UniProtKB-ARBA"/>
</dbReference>
<feature type="region of interest" description="Disordered" evidence="7">
    <location>
        <begin position="444"/>
        <end position="469"/>
    </location>
</feature>
<dbReference type="CDD" id="cd06145">
    <property type="entry name" value="REX1_like"/>
    <property type="match status" value="1"/>
</dbReference>
<evidence type="ECO:0000256" key="4">
    <source>
        <dbReference type="ARBA" id="ARBA00022801"/>
    </source>
</evidence>
<feature type="region of interest" description="Disordered" evidence="7">
    <location>
        <begin position="309"/>
        <end position="353"/>
    </location>
</feature>
<dbReference type="GO" id="GO:0004527">
    <property type="term" value="F:exonuclease activity"/>
    <property type="evidence" value="ECO:0007669"/>
    <property type="project" value="UniProtKB-KW"/>
</dbReference>
<dbReference type="RefSeq" id="XP_067752191.1">
    <property type="nucleotide sequence ID" value="XM_067903891.1"/>
</dbReference>
<dbReference type="AlphaFoldDB" id="A0A836I5N6"/>
<keyword evidence="5" id="KW-0269">Exonuclease</keyword>
<name>A0A836I5N6_9TRYP</name>
<evidence type="ECO:0000259" key="8">
    <source>
        <dbReference type="SMART" id="SM00479"/>
    </source>
</evidence>
<feature type="region of interest" description="Disordered" evidence="7">
    <location>
        <begin position="205"/>
        <end position="224"/>
    </location>
</feature>
<dbReference type="InterPro" id="IPR047021">
    <property type="entry name" value="REXO1/3/4-like"/>
</dbReference>
<reference evidence="9 10" key="1">
    <citation type="submission" date="2021-02" db="EMBL/GenBank/DDBJ databases">
        <title>Porcisia hertigi Genome sequencing and assembly.</title>
        <authorList>
            <person name="Almutairi H."/>
            <person name="Gatherer D."/>
        </authorList>
    </citation>
    <scope>NUCLEOTIDE SEQUENCE [LARGE SCALE GENOMIC DNA]</scope>
    <source>
        <strain evidence="9 10">C119</strain>
    </source>
</reference>
<dbReference type="GO" id="GO:0005634">
    <property type="term" value="C:nucleus"/>
    <property type="evidence" value="ECO:0007669"/>
    <property type="project" value="UniProtKB-SubCell"/>
</dbReference>
<feature type="compositionally biased region" description="Low complexity" evidence="7">
    <location>
        <begin position="312"/>
        <end position="326"/>
    </location>
</feature>
<evidence type="ECO:0000256" key="6">
    <source>
        <dbReference type="ARBA" id="ARBA00023242"/>
    </source>
</evidence>
<evidence type="ECO:0000256" key="1">
    <source>
        <dbReference type="ARBA" id="ARBA00004123"/>
    </source>
</evidence>
<dbReference type="InterPro" id="IPR012337">
    <property type="entry name" value="RNaseH-like_sf"/>
</dbReference>
<dbReference type="GeneID" id="94293968"/>
<dbReference type="SUPFAM" id="SSF53098">
    <property type="entry name" value="Ribonuclease H-like"/>
    <property type="match status" value="1"/>
</dbReference>
<evidence type="ECO:0000256" key="3">
    <source>
        <dbReference type="ARBA" id="ARBA00022722"/>
    </source>
</evidence>
<sequence>MSSSRVQGTPSAVLNNEETVEVIRTLSSSSASSSASTHSSDTCKRVMDVPGLLPPEISPAIAGAASVIEKRAKNVRGQPHKARQEESAAGRTARQPPPPSPYPTPRKPHSSVDAPILLQHHFSAVELQFQLEQDRAQRSTITPRDVANLVLWSVPAPIPIIESPRIFFIKNKSQVRNTVVIYVNGWSYDEMLCTGVGLPRRHGEEAHRSNALPGQATPSYTTDRDEKVTAHTVEATATAARAKDDCSDSSAHWNKELCRSMLSAVREGRCWARPSQGAGCAGGVQYCPLFIPSTRNELEKDLWWRNDAVRRPGPSSTGSSSALSSLCPKRSRGEGGGEVVDGHRTSPAVEDARGVGSMFQKAMRLHANDPRLGDVATSAEKSVGADAAPTEASPAFTSDAFQQHQHLWQDRVVLQEYALHLPEHAGELQQLGFTLVPPEGMTVAVSADTDSPEDEEGETGGRSDSNGEGKRDVWVSFAAASPAATPAVKVVAFDCEMVEVEGGESALARATLVDVLTGNVVLDLLVKPRQRVTDYRTRFSGIDAAMLDPVSTTLADCQSALRRIINTDTFVVGHSLENDFKACKCIPNCYVLDTTWLFPHPAGLPYKNALRFLAQRYLQRRIQQGSHDSTTDALVSAELTQLKLLNGPSFGIRPRVSVLGRIAEAAGSASDGVGSEQEPEKTTRAELDVRIHLFDDATTLASLLPAPQREDTASAAHREASGEPRTSAPQQPRSALGRIDTVAVRNDEDAMRKAVRALQRRAHQEARDAAAADGVDRDKDATKRPSFSLFWIQLTQAKADVVLPPAEASPPSAAVATEQEIQAVGGVAPGDDSSIHDTSSAYTAVQFHTVHDTNRRVLRIVEACPDETLVIVLTGRCEGEAGGNHLSRAQGTCFAFVKDSSAPGPRAEELIKLTDHDSVNGLSHPSVVGAEVNDAPMRSENSLATSAASHRVEEKAAMMENTPPACKQQ</sequence>
<dbReference type="Proteomes" id="UP000674318">
    <property type="component" value="Unassembled WGS sequence"/>
</dbReference>
<keyword evidence="3" id="KW-0540">Nuclease</keyword>
<evidence type="ECO:0000256" key="2">
    <source>
        <dbReference type="ARBA" id="ARBA00006357"/>
    </source>
</evidence>
<gene>
    <name evidence="9" type="ORF">JKF63_07963</name>
</gene>
<keyword evidence="6" id="KW-0539">Nucleus</keyword>
<feature type="region of interest" description="Disordered" evidence="7">
    <location>
        <begin position="704"/>
        <end position="734"/>
    </location>
</feature>
<feature type="compositionally biased region" description="Basic and acidic residues" evidence="7">
    <location>
        <begin position="331"/>
        <end position="344"/>
    </location>
</feature>
<dbReference type="PANTHER" id="PTHR12801:SF115">
    <property type="entry name" value="FI18136P1-RELATED"/>
    <property type="match status" value="1"/>
</dbReference>
<dbReference type="SMART" id="SM00479">
    <property type="entry name" value="EXOIII"/>
    <property type="match status" value="1"/>
</dbReference>
<comment type="subcellular location">
    <subcellularLocation>
        <location evidence="1">Nucleus</location>
    </subcellularLocation>
</comment>
<evidence type="ECO:0000256" key="7">
    <source>
        <dbReference type="SAM" id="MobiDB-lite"/>
    </source>
</evidence>
<feature type="region of interest" description="Disordered" evidence="7">
    <location>
        <begin position="24"/>
        <end position="55"/>
    </location>
</feature>
<comment type="caution">
    <text evidence="9">The sequence shown here is derived from an EMBL/GenBank/DDBJ whole genome shotgun (WGS) entry which is preliminary data.</text>
</comment>
<evidence type="ECO:0000313" key="9">
    <source>
        <dbReference type="EMBL" id="KAG5488368.1"/>
    </source>
</evidence>
<proteinExistence type="inferred from homology"/>
<feature type="region of interest" description="Disordered" evidence="7">
    <location>
        <begin position="72"/>
        <end position="111"/>
    </location>
</feature>
<feature type="compositionally biased region" description="Basic and acidic residues" evidence="7">
    <location>
        <begin position="708"/>
        <end position="722"/>
    </location>
</feature>
<organism evidence="9 10">
    <name type="scientific">Porcisia hertigi</name>
    <dbReference type="NCBI Taxonomy" id="2761500"/>
    <lineage>
        <taxon>Eukaryota</taxon>
        <taxon>Discoba</taxon>
        <taxon>Euglenozoa</taxon>
        <taxon>Kinetoplastea</taxon>
        <taxon>Metakinetoplastina</taxon>
        <taxon>Trypanosomatida</taxon>
        <taxon>Trypanosomatidae</taxon>
        <taxon>Leishmaniinae</taxon>
        <taxon>Porcisia</taxon>
    </lineage>
</organism>
<feature type="compositionally biased region" description="Low complexity" evidence="7">
    <location>
        <begin position="27"/>
        <end position="40"/>
    </location>
</feature>
<keyword evidence="10" id="KW-1185">Reference proteome</keyword>
<dbReference type="InterPro" id="IPR034922">
    <property type="entry name" value="REX1-like_exo"/>
</dbReference>
<protein>
    <recommendedName>
        <fullName evidence="8">Exonuclease domain-containing protein</fullName>
    </recommendedName>
</protein>
<evidence type="ECO:0000256" key="5">
    <source>
        <dbReference type="ARBA" id="ARBA00022839"/>
    </source>
</evidence>
<keyword evidence="4" id="KW-0378">Hydrolase</keyword>
<dbReference type="Pfam" id="PF00929">
    <property type="entry name" value="RNase_T"/>
    <property type="match status" value="1"/>
</dbReference>
<dbReference type="EMBL" id="JAFJZO010000041">
    <property type="protein sequence ID" value="KAG5488368.1"/>
    <property type="molecule type" value="Genomic_DNA"/>
</dbReference>
<dbReference type="Gene3D" id="3.30.420.10">
    <property type="entry name" value="Ribonuclease H-like superfamily/Ribonuclease H"/>
    <property type="match status" value="1"/>
</dbReference>
<accession>A0A836I5N6</accession>
<dbReference type="InterPro" id="IPR036397">
    <property type="entry name" value="RNaseH_sf"/>
</dbReference>
<feature type="compositionally biased region" description="Basic and acidic residues" evidence="7">
    <location>
        <begin position="459"/>
        <end position="469"/>
    </location>
</feature>
<dbReference type="KEGG" id="phet:94293968"/>
<dbReference type="InterPro" id="IPR013520">
    <property type="entry name" value="Ribonucl_H"/>
</dbReference>
<comment type="similarity">
    <text evidence="2">Belongs to the REXO1/REXO3 family.</text>
</comment>
<dbReference type="FunFam" id="3.30.420.10:FF:000031">
    <property type="entry name" value="RNA exonuclease 1"/>
    <property type="match status" value="1"/>
</dbReference>
<dbReference type="PANTHER" id="PTHR12801">
    <property type="entry name" value="RNA EXONUCLEASE REXO1 / RECO3 FAMILY MEMBER-RELATED"/>
    <property type="match status" value="1"/>
</dbReference>